<dbReference type="EMBL" id="GG698996">
    <property type="protein sequence ID" value="EEU33722.1"/>
    <property type="molecule type" value="Genomic_DNA"/>
</dbReference>
<proteinExistence type="predicted"/>
<evidence type="ECO:0000313" key="3">
    <source>
        <dbReference type="Proteomes" id="UP000005206"/>
    </source>
</evidence>
<dbReference type="KEGG" id="nhe:NECHADRAFT_89206"/>
<keyword evidence="1" id="KW-0472">Membrane</keyword>
<sequence>MAYGSSRSYRQGQNTIESSTQVESDRCIRSIEIIRTTKYLSNFRKFQNVQKTVEGRLTTYMDTSSESWLDSMMPQTCSVISDYFEHCIVKHCLLTSPTSRPFYTFDPKAHRNKKTKGLISVILTQAVIIGYMSPQSAYLPGHRQHRLSSRENGKGEAKLIYTAVQPPKRTYLLLDRSIGSSNRQLQCVFAAIPRVTTPLGSHSRIRLLVEGTFTATRKQTT</sequence>
<evidence type="ECO:0000313" key="2">
    <source>
        <dbReference type="EMBL" id="EEU33722.1"/>
    </source>
</evidence>
<reference evidence="2 3" key="1">
    <citation type="journal article" date="2009" name="PLoS Genet.">
        <title>The genome of Nectria haematococca: contribution of supernumerary chromosomes to gene expansion.</title>
        <authorList>
            <person name="Coleman J.J."/>
            <person name="Rounsley S.D."/>
            <person name="Rodriguez-Carres M."/>
            <person name="Kuo A."/>
            <person name="Wasmann C.C."/>
            <person name="Grimwood J."/>
            <person name="Schmutz J."/>
            <person name="Taga M."/>
            <person name="White G.J."/>
            <person name="Zhou S."/>
            <person name="Schwartz D.C."/>
            <person name="Freitag M."/>
            <person name="Ma L.J."/>
            <person name="Danchin E.G."/>
            <person name="Henrissat B."/>
            <person name="Coutinho P.M."/>
            <person name="Nelson D.R."/>
            <person name="Straney D."/>
            <person name="Napoli C.A."/>
            <person name="Barker B.M."/>
            <person name="Gribskov M."/>
            <person name="Rep M."/>
            <person name="Kroken S."/>
            <person name="Molnar I."/>
            <person name="Rensing C."/>
            <person name="Kennell J.C."/>
            <person name="Zamora J."/>
            <person name="Farman M.L."/>
            <person name="Selker E.U."/>
            <person name="Salamov A."/>
            <person name="Shapiro H."/>
            <person name="Pangilinan J."/>
            <person name="Lindquist E."/>
            <person name="Lamers C."/>
            <person name="Grigoriev I.V."/>
            <person name="Geiser D.M."/>
            <person name="Covert S.F."/>
            <person name="Temporini E."/>
            <person name="Vanetten H.D."/>
        </authorList>
    </citation>
    <scope>NUCLEOTIDE SEQUENCE [LARGE SCALE GENOMIC DNA]</scope>
    <source>
        <strain evidence="3">ATCC MYA-4622 / CBS 123669 / FGSC 9596 / NRRL 45880 / 77-13-4</strain>
    </source>
</reference>
<dbReference type="Proteomes" id="UP000005206">
    <property type="component" value="Unassembled WGS sequence"/>
</dbReference>
<dbReference type="AlphaFoldDB" id="C7ZQI0"/>
<protein>
    <submittedName>
        <fullName evidence="2">Uncharacterized protein</fullName>
    </submittedName>
</protein>
<evidence type="ECO:0000256" key="1">
    <source>
        <dbReference type="SAM" id="Phobius"/>
    </source>
</evidence>
<keyword evidence="1" id="KW-1133">Transmembrane helix</keyword>
<dbReference type="RefSeq" id="XP_003039435.1">
    <property type="nucleotide sequence ID" value="XM_003039389.1"/>
</dbReference>
<keyword evidence="3" id="KW-1185">Reference proteome</keyword>
<accession>C7ZQI0</accession>
<dbReference type="InParanoid" id="C7ZQI0"/>
<keyword evidence="1" id="KW-0812">Transmembrane</keyword>
<dbReference type="VEuPathDB" id="FungiDB:NECHADRAFT_89206"/>
<gene>
    <name evidence="2" type="ORF">NECHADRAFT_89206</name>
</gene>
<dbReference type="HOGENOM" id="CLU_1250982_0_0_1"/>
<feature type="transmembrane region" description="Helical" evidence="1">
    <location>
        <begin position="117"/>
        <end position="134"/>
    </location>
</feature>
<organism evidence="2 3">
    <name type="scientific">Fusarium vanettenii (strain ATCC MYA-4622 / CBS 123669 / FGSC 9596 / NRRL 45880 / 77-13-4)</name>
    <name type="common">Fusarium solani subsp. pisi</name>
    <dbReference type="NCBI Taxonomy" id="660122"/>
    <lineage>
        <taxon>Eukaryota</taxon>
        <taxon>Fungi</taxon>
        <taxon>Dikarya</taxon>
        <taxon>Ascomycota</taxon>
        <taxon>Pezizomycotina</taxon>
        <taxon>Sordariomycetes</taxon>
        <taxon>Hypocreomycetidae</taxon>
        <taxon>Hypocreales</taxon>
        <taxon>Nectriaceae</taxon>
        <taxon>Fusarium</taxon>
        <taxon>Fusarium solani species complex</taxon>
        <taxon>Fusarium vanettenii</taxon>
    </lineage>
</organism>
<name>C7ZQI0_FUSV7</name>
<dbReference type="GeneID" id="9666954"/>